<dbReference type="SUPFAM" id="SSF52738">
    <property type="entry name" value="Methylesterase CheB, C-terminal domain"/>
    <property type="match status" value="1"/>
</dbReference>
<dbReference type="InterPro" id="IPR000673">
    <property type="entry name" value="Sig_transdc_resp-reg_Me-estase"/>
</dbReference>
<dbReference type="InterPro" id="IPR029063">
    <property type="entry name" value="SAM-dependent_MTases_sf"/>
</dbReference>
<keyword evidence="13" id="KW-1185">Reference proteome</keyword>
<dbReference type="Gene3D" id="3.40.50.180">
    <property type="entry name" value="Methylesterase CheB, C-terminal domain"/>
    <property type="match status" value="1"/>
</dbReference>
<evidence type="ECO:0000256" key="3">
    <source>
        <dbReference type="ARBA" id="ARBA00022603"/>
    </source>
</evidence>
<evidence type="ECO:0000256" key="8">
    <source>
        <dbReference type="SAM" id="MobiDB-lite"/>
    </source>
</evidence>
<dbReference type="GO" id="GO:0006935">
    <property type="term" value="P:chemotaxis"/>
    <property type="evidence" value="ECO:0007669"/>
    <property type="project" value="UniProtKB-UniRule"/>
</dbReference>
<dbReference type="InterPro" id="IPR000780">
    <property type="entry name" value="CheR_MeTrfase"/>
</dbReference>
<dbReference type="PANTHER" id="PTHR24422">
    <property type="entry name" value="CHEMOTAXIS PROTEIN METHYLTRANSFERASE"/>
    <property type="match status" value="1"/>
</dbReference>
<dbReference type="PROSITE" id="PS50122">
    <property type="entry name" value="CHEB"/>
    <property type="match status" value="1"/>
</dbReference>
<reference evidence="12 13" key="1">
    <citation type="submission" date="2016-10" db="EMBL/GenBank/DDBJ databases">
        <authorList>
            <person name="de Groot N.N."/>
        </authorList>
    </citation>
    <scope>NUCLEOTIDE SEQUENCE [LARGE SCALE GENOMIC DNA]</scope>
    <source>
        <strain evidence="12 13">DSM 25186</strain>
    </source>
</reference>
<evidence type="ECO:0000256" key="6">
    <source>
        <dbReference type="PROSITE-ProRule" id="PRU00050"/>
    </source>
</evidence>
<feature type="compositionally biased region" description="Polar residues" evidence="8">
    <location>
        <begin position="1"/>
        <end position="13"/>
    </location>
</feature>
<dbReference type="SUPFAM" id="SSF53335">
    <property type="entry name" value="S-adenosyl-L-methionine-dependent methyltransferases"/>
    <property type="match status" value="1"/>
</dbReference>
<dbReference type="PANTHER" id="PTHR24422:SF27">
    <property type="entry name" value="PROTEIN-GLUTAMATE O-METHYLTRANSFERASE"/>
    <property type="match status" value="1"/>
</dbReference>
<comment type="catalytic activity">
    <reaction evidence="2">
        <text>L-glutamyl-[protein] + S-adenosyl-L-methionine = [protein]-L-glutamate 5-O-methyl ester + S-adenosyl-L-homocysteine</text>
        <dbReference type="Rhea" id="RHEA:24452"/>
        <dbReference type="Rhea" id="RHEA-COMP:10208"/>
        <dbReference type="Rhea" id="RHEA-COMP:10311"/>
        <dbReference type="ChEBI" id="CHEBI:29973"/>
        <dbReference type="ChEBI" id="CHEBI:57856"/>
        <dbReference type="ChEBI" id="CHEBI:59789"/>
        <dbReference type="ChEBI" id="CHEBI:82795"/>
        <dbReference type="EC" id="2.1.1.80"/>
    </reaction>
</comment>
<keyword evidence="3" id="KW-0489">Methyltransferase</keyword>
<evidence type="ECO:0000256" key="7">
    <source>
        <dbReference type="SAM" id="Coils"/>
    </source>
</evidence>
<dbReference type="InterPro" id="IPR036890">
    <property type="entry name" value="HATPase_C_sf"/>
</dbReference>
<dbReference type="InterPro" id="IPR022642">
    <property type="entry name" value="CheR_C"/>
</dbReference>
<organism evidence="12 13">
    <name type="scientific">Catalinimonas alkaloidigena</name>
    <dbReference type="NCBI Taxonomy" id="1075417"/>
    <lineage>
        <taxon>Bacteria</taxon>
        <taxon>Pseudomonadati</taxon>
        <taxon>Bacteroidota</taxon>
        <taxon>Cytophagia</taxon>
        <taxon>Cytophagales</taxon>
        <taxon>Catalimonadaceae</taxon>
        <taxon>Catalinimonas</taxon>
    </lineage>
</organism>
<evidence type="ECO:0000256" key="2">
    <source>
        <dbReference type="ARBA" id="ARBA00001541"/>
    </source>
</evidence>
<evidence type="ECO:0000256" key="5">
    <source>
        <dbReference type="ARBA" id="ARBA00022691"/>
    </source>
</evidence>
<dbReference type="Pfam" id="PF13596">
    <property type="entry name" value="PAS_10"/>
    <property type="match status" value="1"/>
</dbReference>
<keyword evidence="6" id="KW-0145">Chemotaxis</keyword>
<keyword evidence="4" id="KW-0808">Transferase</keyword>
<evidence type="ECO:0000259" key="9">
    <source>
        <dbReference type="PROSITE" id="PS50109"/>
    </source>
</evidence>
<dbReference type="Pfam" id="PF03705">
    <property type="entry name" value="CheR_N"/>
    <property type="match status" value="1"/>
</dbReference>
<dbReference type="Gene3D" id="3.30.450.20">
    <property type="entry name" value="PAS domain"/>
    <property type="match status" value="1"/>
</dbReference>
<evidence type="ECO:0000256" key="4">
    <source>
        <dbReference type="ARBA" id="ARBA00022679"/>
    </source>
</evidence>
<evidence type="ECO:0000256" key="1">
    <source>
        <dbReference type="ARBA" id="ARBA00000085"/>
    </source>
</evidence>
<dbReference type="Gene3D" id="3.30.565.10">
    <property type="entry name" value="Histidine kinase-like ATPase, C-terminal domain"/>
    <property type="match status" value="1"/>
</dbReference>
<proteinExistence type="predicted"/>
<dbReference type="CDD" id="cd16434">
    <property type="entry name" value="CheB-CheR_fusion"/>
    <property type="match status" value="1"/>
</dbReference>
<evidence type="ECO:0000259" key="10">
    <source>
        <dbReference type="PROSITE" id="PS50122"/>
    </source>
</evidence>
<dbReference type="PROSITE" id="PS50123">
    <property type="entry name" value="CHER"/>
    <property type="match status" value="1"/>
</dbReference>
<keyword evidence="6" id="KW-0378">Hydrolase</keyword>
<dbReference type="EMBL" id="FNFO01000011">
    <property type="protein sequence ID" value="SDM23711.1"/>
    <property type="molecule type" value="Genomic_DNA"/>
</dbReference>
<dbReference type="STRING" id="1075417.SAMN05421823_111187"/>
<dbReference type="PROSITE" id="PS50109">
    <property type="entry name" value="HIS_KIN"/>
    <property type="match status" value="1"/>
</dbReference>
<dbReference type="InterPro" id="IPR003661">
    <property type="entry name" value="HisK_dim/P_dom"/>
</dbReference>
<gene>
    <name evidence="12" type="ORF">SAMN05421823_111187</name>
</gene>
<sequence>MTQQANHKNTIQDTPLPAEVDNAPRQDELYTVAIGASAGGLEAINAFFEKVPADSGLCFVLIQHLSPDYKSMMPELLSKHTVLPIHKISDGDQLQANVIYAIPADHNITIKDGVFQLERRNDTKSLNLPINLFMKSLAEDQGGRAIGVVLSGTGSDATLGFEALKQHGGMVIAQDPVSAAFDGMPRSAIATGLVDFILHPSRMADTIINYIRKSAVELPDLAPHSEEDEIHTILSLILQRTGMDFHQYKKTTIVRRVERRMNLQNIRSRESYIQYLRNDPYEIDLLSADMLINVTSFFRDANAYEVLNEKVIEPLVRDHEGARELRFWIAGCSTGQEAYSVTMLLLEAIRKYGKKVPLKIFATDVDQRALDVASKGEYPESIESEIPAALLVRYFQKQEHHFQVNKELRERIIFAKHDLTKDPPFNSIHLISCRNMLIYIEPDAQEKILSFIHFALVEKGFLFLGPSENLGNYNRVFDEVSGKHKLYQNTSSAQTINLPKLRPFEHRRIHPAVAKPSHALTSFAEPRILDNFKDMLLEDMVSPTAIIDEQNNVVHLAGEAERFIKLPKKQLSLNILKMVDEQLYVAVSNVISKTRINKGKITSPLLEYEVEAGQKTLVSVVGKSYTEPLSRTRYSILSFIEAPLMERSDEVVNNTQFNLEQTAHILRLEEDLKETKEFLQAANEELETSNEELQATNEELMAANEELQSSNEELQSVNEELYTVNNEYQEKLLEMTDLNDDLNNFIQSTHIPTLFLDLNYNIRRFTDEIRPLIKVTPSDEGRYVGDFTHLFQQLNLIQVAEQVIDNFHSVEQEVTTTQGDVYQMRAMPYKTSKKEVRGVVFTFIELTRQKKTERDLLHKAQELERSNHDLEQFAYVASHDLKAPISNLMGLINLIKAQDGIQENSADLFKKLESSVMRMNTTIRTLNEVITLKKNLDLPPEKLVVQKVLNDVIDLIQDQVTQSQAQIETDFSACETLYFPEVHLRSILQNTITNAIKYRQPNRTLHILIRTAIEGDTVCLSVVDNGRGIDLQSYGNKLFGLFQRFHLDTPGKGIGLHIIKSIVEKYGGRIEVDSQLQKGTTFRIYLKKGNSVKSASAAAASE</sequence>
<dbReference type="SUPFAM" id="SSF47384">
    <property type="entry name" value="Homodimeric domain of signal transducing histidine kinase"/>
    <property type="match status" value="1"/>
</dbReference>
<keyword evidence="7" id="KW-0175">Coiled coil</keyword>
<dbReference type="Pfam" id="PF01339">
    <property type="entry name" value="CheB_methylest"/>
    <property type="match status" value="1"/>
</dbReference>
<dbReference type="SUPFAM" id="SSF55874">
    <property type="entry name" value="ATPase domain of HSP90 chaperone/DNA topoisomerase II/histidine kinase"/>
    <property type="match status" value="1"/>
</dbReference>
<dbReference type="InterPro" id="IPR005467">
    <property type="entry name" value="His_kinase_dom"/>
</dbReference>
<dbReference type="CDD" id="cd00082">
    <property type="entry name" value="HisKA"/>
    <property type="match status" value="1"/>
</dbReference>
<feature type="domain" description="CheB-type methylesterase" evidence="10">
    <location>
        <begin position="15"/>
        <end position="214"/>
    </location>
</feature>
<evidence type="ECO:0000313" key="13">
    <source>
        <dbReference type="Proteomes" id="UP000198510"/>
    </source>
</evidence>
<dbReference type="InterPro" id="IPR036097">
    <property type="entry name" value="HisK_dim/P_sf"/>
</dbReference>
<dbReference type="SUPFAM" id="SSF47757">
    <property type="entry name" value="Chemotaxis receptor methyltransferase CheR, N-terminal domain"/>
    <property type="match status" value="1"/>
</dbReference>
<dbReference type="AlphaFoldDB" id="A0A1G9RKL7"/>
<dbReference type="GO" id="GO:0032259">
    <property type="term" value="P:methylation"/>
    <property type="evidence" value="ECO:0007669"/>
    <property type="project" value="UniProtKB-KW"/>
</dbReference>
<feature type="active site" evidence="6">
    <location>
        <position position="64"/>
    </location>
</feature>
<dbReference type="GO" id="GO:0008983">
    <property type="term" value="F:protein-glutamate O-methyltransferase activity"/>
    <property type="evidence" value="ECO:0007669"/>
    <property type="project" value="UniProtKB-EC"/>
</dbReference>
<feature type="coiled-coil region" evidence="7">
    <location>
        <begin position="665"/>
        <end position="731"/>
    </location>
</feature>
<comment type="catalytic activity">
    <reaction evidence="1">
        <text>ATP + protein L-histidine = ADP + protein N-phospho-L-histidine.</text>
        <dbReference type="EC" id="2.7.13.3"/>
    </reaction>
</comment>
<dbReference type="SMART" id="SM00388">
    <property type="entry name" value="HisKA"/>
    <property type="match status" value="1"/>
</dbReference>
<accession>A0A1G9RKL7</accession>
<dbReference type="GO" id="GO:0008984">
    <property type="term" value="F:protein-glutamate methylesterase activity"/>
    <property type="evidence" value="ECO:0007669"/>
    <property type="project" value="InterPro"/>
</dbReference>
<dbReference type="Gene3D" id="1.10.155.10">
    <property type="entry name" value="Chemotaxis receptor methyltransferase CheR, N-terminal domain"/>
    <property type="match status" value="1"/>
</dbReference>
<feature type="region of interest" description="Disordered" evidence="8">
    <location>
        <begin position="1"/>
        <end position="20"/>
    </location>
</feature>
<feature type="active site" evidence="6">
    <location>
        <position position="156"/>
    </location>
</feature>
<dbReference type="InterPro" id="IPR050903">
    <property type="entry name" value="Bact_Chemotaxis_MeTrfase"/>
</dbReference>
<dbReference type="GO" id="GO:0005737">
    <property type="term" value="C:cytoplasm"/>
    <property type="evidence" value="ECO:0007669"/>
    <property type="project" value="InterPro"/>
</dbReference>
<feature type="active site" evidence="6">
    <location>
        <position position="37"/>
    </location>
</feature>
<feature type="domain" description="CheR-type methyltransferase" evidence="11">
    <location>
        <begin position="227"/>
        <end position="470"/>
    </location>
</feature>
<dbReference type="SMART" id="SM00138">
    <property type="entry name" value="MeTrc"/>
    <property type="match status" value="1"/>
</dbReference>
<dbReference type="Pfam" id="PF02518">
    <property type="entry name" value="HATPase_c"/>
    <property type="match status" value="1"/>
</dbReference>
<dbReference type="InterPro" id="IPR022641">
    <property type="entry name" value="CheR_N"/>
</dbReference>
<dbReference type="GO" id="GO:0000155">
    <property type="term" value="F:phosphorelay sensor kinase activity"/>
    <property type="evidence" value="ECO:0007669"/>
    <property type="project" value="InterPro"/>
</dbReference>
<dbReference type="InterPro" id="IPR036804">
    <property type="entry name" value="CheR_N_sf"/>
</dbReference>
<dbReference type="Gene3D" id="1.10.287.130">
    <property type="match status" value="1"/>
</dbReference>
<dbReference type="GO" id="GO:0000156">
    <property type="term" value="F:phosphorelay response regulator activity"/>
    <property type="evidence" value="ECO:0007669"/>
    <property type="project" value="InterPro"/>
</dbReference>
<evidence type="ECO:0000313" key="12">
    <source>
        <dbReference type="EMBL" id="SDM23711.1"/>
    </source>
</evidence>
<protein>
    <submittedName>
        <fullName evidence="12">Two-component system, chemotaxis family, CheB/CheR fusion protein</fullName>
    </submittedName>
</protein>
<dbReference type="Pfam" id="PF01739">
    <property type="entry name" value="CheR"/>
    <property type="match status" value="1"/>
</dbReference>
<dbReference type="InterPro" id="IPR003594">
    <property type="entry name" value="HATPase_dom"/>
</dbReference>
<dbReference type="Gene3D" id="3.40.50.150">
    <property type="entry name" value="Vaccinia Virus protein VP39"/>
    <property type="match status" value="1"/>
</dbReference>
<dbReference type="Proteomes" id="UP000198510">
    <property type="component" value="Unassembled WGS sequence"/>
</dbReference>
<feature type="domain" description="Histidine kinase" evidence="9">
    <location>
        <begin position="876"/>
        <end position="1090"/>
    </location>
</feature>
<name>A0A1G9RKL7_9BACT</name>
<keyword evidence="5" id="KW-0949">S-adenosyl-L-methionine</keyword>
<dbReference type="SMART" id="SM00387">
    <property type="entry name" value="HATPase_c"/>
    <property type="match status" value="1"/>
</dbReference>
<dbReference type="InterPro" id="IPR035909">
    <property type="entry name" value="CheB_C"/>
</dbReference>
<dbReference type="PRINTS" id="PR00996">
    <property type="entry name" value="CHERMTFRASE"/>
</dbReference>
<evidence type="ECO:0000259" key="11">
    <source>
        <dbReference type="PROSITE" id="PS50123"/>
    </source>
</evidence>